<protein>
    <recommendedName>
        <fullName evidence="2">histidine kinase</fullName>
        <ecNumber evidence="2">2.7.13.3</ecNumber>
    </recommendedName>
</protein>
<gene>
    <name evidence="7" type="ORF">ED208_15285</name>
</gene>
<dbReference type="SMART" id="SM00387">
    <property type="entry name" value="HATPase_c"/>
    <property type="match status" value="1"/>
</dbReference>
<dbReference type="Proteomes" id="UP000282106">
    <property type="component" value="Unassembled WGS sequence"/>
</dbReference>
<dbReference type="Gene3D" id="3.30.565.10">
    <property type="entry name" value="Histidine kinase-like ATPase, C-terminal domain"/>
    <property type="match status" value="1"/>
</dbReference>
<keyword evidence="7" id="KW-0067">ATP-binding</keyword>
<evidence type="ECO:0000256" key="5">
    <source>
        <dbReference type="ARBA" id="ARBA00023012"/>
    </source>
</evidence>
<dbReference type="InterPro" id="IPR050482">
    <property type="entry name" value="Sensor_HK_TwoCompSys"/>
</dbReference>
<organism evidence="7 8">
    <name type="scientific">Stagnimonas aquatica</name>
    <dbReference type="NCBI Taxonomy" id="2689987"/>
    <lineage>
        <taxon>Bacteria</taxon>
        <taxon>Pseudomonadati</taxon>
        <taxon>Pseudomonadota</taxon>
        <taxon>Gammaproteobacteria</taxon>
        <taxon>Nevskiales</taxon>
        <taxon>Nevskiaceae</taxon>
        <taxon>Stagnimonas</taxon>
    </lineage>
</organism>
<evidence type="ECO:0000256" key="2">
    <source>
        <dbReference type="ARBA" id="ARBA00012438"/>
    </source>
</evidence>
<keyword evidence="7" id="KW-0547">Nucleotide-binding</keyword>
<dbReference type="GO" id="GO:0005524">
    <property type="term" value="F:ATP binding"/>
    <property type="evidence" value="ECO:0007669"/>
    <property type="project" value="UniProtKB-KW"/>
</dbReference>
<dbReference type="SUPFAM" id="SSF55874">
    <property type="entry name" value="ATPase domain of HSP90 chaperone/DNA topoisomerase II/histidine kinase"/>
    <property type="match status" value="1"/>
</dbReference>
<evidence type="ECO:0000313" key="8">
    <source>
        <dbReference type="Proteomes" id="UP000282106"/>
    </source>
</evidence>
<evidence type="ECO:0000256" key="4">
    <source>
        <dbReference type="ARBA" id="ARBA00022777"/>
    </source>
</evidence>
<dbReference type="EC" id="2.7.13.3" evidence="2"/>
<comment type="catalytic activity">
    <reaction evidence="1">
        <text>ATP + protein L-histidine = ADP + protein N-phospho-L-histidine.</text>
        <dbReference type="EC" id="2.7.13.3"/>
    </reaction>
</comment>
<evidence type="ECO:0000256" key="3">
    <source>
        <dbReference type="ARBA" id="ARBA00022679"/>
    </source>
</evidence>
<evidence type="ECO:0000259" key="6">
    <source>
        <dbReference type="SMART" id="SM00387"/>
    </source>
</evidence>
<dbReference type="AlphaFoldDB" id="A0A3N0V2L3"/>
<comment type="caution">
    <text evidence="7">The sequence shown here is derived from an EMBL/GenBank/DDBJ whole genome shotgun (WGS) entry which is preliminary data.</text>
</comment>
<keyword evidence="4" id="KW-0418">Kinase</keyword>
<dbReference type="CDD" id="cd16917">
    <property type="entry name" value="HATPase_UhpB-NarQ-NarX-like"/>
    <property type="match status" value="1"/>
</dbReference>
<reference evidence="7 8" key="1">
    <citation type="submission" date="2018-10" db="EMBL/GenBank/DDBJ databases">
        <authorList>
            <person name="Chen W.-M."/>
        </authorList>
    </citation>
    <scope>NUCLEOTIDE SEQUENCE [LARGE SCALE GENOMIC DNA]</scope>
    <source>
        <strain evidence="7 8">THS-13</strain>
    </source>
</reference>
<keyword evidence="8" id="KW-1185">Reference proteome</keyword>
<dbReference type="RefSeq" id="WP_123212783.1">
    <property type="nucleotide sequence ID" value="NZ_RJVO01000008.1"/>
</dbReference>
<name>A0A3N0V2L3_9GAMM</name>
<dbReference type="InterPro" id="IPR036890">
    <property type="entry name" value="HATPase_C_sf"/>
</dbReference>
<keyword evidence="3" id="KW-0808">Transferase</keyword>
<sequence length="212" mass="23167">MSLSAWLRRRRRSAPAPASAAGADGELLRERQRIYQNLHDDLGAKLLDLVYGAETPAQADRAREALQILRDVVSQSARAAGPLPELLDTIRAELAQRLGALDVALDWQQQSPLPAVALDQARVLHLSRIVREAVSNALRHGRTRALRVRVSELAGELVLEITDYGVYDPQGIGAGQGTVGMRERAAELQGDIQWDEATQGGTKVLLRFPLTT</sequence>
<dbReference type="PANTHER" id="PTHR24421:SF10">
    <property type="entry name" value="NITRATE_NITRITE SENSOR PROTEIN NARQ"/>
    <property type="match status" value="1"/>
</dbReference>
<evidence type="ECO:0000313" key="7">
    <source>
        <dbReference type="EMBL" id="ROH86794.1"/>
    </source>
</evidence>
<dbReference type="PANTHER" id="PTHR24421">
    <property type="entry name" value="NITRATE/NITRITE SENSOR PROTEIN NARX-RELATED"/>
    <property type="match status" value="1"/>
</dbReference>
<dbReference type="InterPro" id="IPR003594">
    <property type="entry name" value="HATPase_dom"/>
</dbReference>
<evidence type="ECO:0000256" key="1">
    <source>
        <dbReference type="ARBA" id="ARBA00000085"/>
    </source>
</evidence>
<dbReference type="InParanoid" id="A0A3N0V2L3"/>
<keyword evidence="5" id="KW-0902">Two-component regulatory system</keyword>
<proteinExistence type="predicted"/>
<dbReference type="Pfam" id="PF02518">
    <property type="entry name" value="HATPase_c"/>
    <property type="match status" value="1"/>
</dbReference>
<dbReference type="EMBL" id="RJVO01000008">
    <property type="protein sequence ID" value="ROH86794.1"/>
    <property type="molecule type" value="Genomic_DNA"/>
</dbReference>
<dbReference type="GO" id="GO:0004673">
    <property type="term" value="F:protein histidine kinase activity"/>
    <property type="evidence" value="ECO:0007669"/>
    <property type="project" value="UniProtKB-EC"/>
</dbReference>
<accession>A0A3N0V2L3</accession>
<feature type="domain" description="Histidine kinase/HSP90-like ATPase" evidence="6">
    <location>
        <begin position="121"/>
        <end position="212"/>
    </location>
</feature>
<dbReference type="GO" id="GO:0000160">
    <property type="term" value="P:phosphorelay signal transduction system"/>
    <property type="evidence" value="ECO:0007669"/>
    <property type="project" value="UniProtKB-KW"/>
</dbReference>